<feature type="domain" description="Outer membrane protein beta-barrel" evidence="3">
    <location>
        <begin position="34"/>
        <end position="235"/>
    </location>
</feature>
<protein>
    <submittedName>
        <fullName evidence="4">Outer membrane beta-barrel protein</fullName>
    </submittedName>
</protein>
<dbReference type="Gene3D" id="2.40.160.20">
    <property type="match status" value="1"/>
</dbReference>
<evidence type="ECO:0000259" key="3">
    <source>
        <dbReference type="Pfam" id="PF13505"/>
    </source>
</evidence>
<dbReference type="Pfam" id="PF13505">
    <property type="entry name" value="OMP_b-brl"/>
    <property type="match status" value="1"/>
</dbReference>
<comment type="caution">
    <text evidence="4">The sequence shown here is derived from an EMBL/GenBank/DDBJ whole genome shotgun (WGS) entry which is preliminary data.</text>
</comment>
<evidence type="ECO:0000313" key="5">
    <source>
        <dbReference type="Proteomes" id="UP001169069"/>
    </source>
</evidence>
<gene>
    <name evidence="4" type="ORF">PGH07_04355</name>
</gene>
<name>A0ABT7QX32_9BACT</name>
<feature type="chain" id="PRO_5045841375" evidence="2">
    <location>
        <begin position="21"/>
        <end position="235"/>
    </location>
</feature>
<reference evidence="4" key="1">
    <citation type="submission" date="2023-01" db="EMBL/GenBank/DDBJ databases">
        <title>Sulfurovum sp. zt1-1 genome assembly.</title>
        <authorList>
            <person name="Wang J."/>
        </authorList>
    </citation>
    <scope>NUCLEOTIDE SEQUENCE</scope>
    <source>
        <strain evidence="4">Zt1-1</strain>
    </source>
</reference>
<dbReference type="RefSeq" id="WP_289412822.1">
    <property type="nucleotide sequence ID" value="NZ_JAQIBD010000001.1"/>
</dbReference>
<keyword evidence="1 2" id="KW-0732">Signal</keyword>
<dbReference type="InterPro" id="IPR027385">
    <property type="entry name" value="Beta-barrel_OMP"/>
</dbReference>
<evidence type="ECO:0000256" key="1">
    <source>
        <dbReference type="ARBA" id="ARBA00022729"/>
    </source>
</evidence>
<keyword evidence="5" id="KW-1185">Reference proteome</keyword>
<evidence type="ECO:0000256" key="2">
    <source>
        <dbReference type="SAM" id="SignalP"/>
    </source>
</evidence>
<dbReference type="InterPro" id="IPR011250">
    <property type="entry name" value="OMP/PagP_B-barrel"/>
</dbReference>
<feature type="signal peptide" evidence="2">
    <location>
        <begin position="1"/>
        <end position="20"/>
    </location>
</feature>
<dbReference type="SUPFAM" id="SSF56925">
    <property type="entry name" value="OMPA-like"/>
    <property type="match status" value="1"/>
</dbReference>
<accession>A0ABT7QX32</accession>
<dbReference type="EMBL" id="JAQIBD010000001">
    <property type="protein sequence ID" value="MDM5271400.1"/>
    <property type="molecule type" value="Genomic_DNA"/>
</dbReference>
<evidence type="ECO:0000313" key="4">
    <source>
        <dbReference type="EMBL" id="MDM5271400.1"/>
    </source>
</evidence>
<proteinExistence type="predicted"/>
<dbReference type="Proteomes" id="UP001169069">
    <property type="component" value="Unassembled WGS sequence"/>
</dbReference>
<sequence length="235" mass="26438">MKNLTCSIVTALALSSFAVAGGNIEPVAAPMEEMAPAPDDSGFYIGGAYSFISADGKDYWTDGYREEFTTFDDIDMSGYMLLAGYQFNKYISVEGRYWGSSSEVGSITGSYDVYYDSVYSYTNDFWWAADGEFSAWGIYLKPMYPVGEDFTVYALLGYGNAQIDDNSWSPDWQLLDENGFQWGLGASYAYDEHLSFFADYVQLANDAKQSYDGGWYLEEWKISVYTINVGITYKF</sequence>
<organism evidence="4 5">
    <name type="scientific">Sulfurovum zhangzhouensis</name>
    <dbReference type="NCBI Taxonomy" id="3019067"/>
    <lineage>
        <taxon>Bacteria</taxon>
        <taxon>Pseudomonadati</taxon>
        <taxon>Campylobacterota</taxon>
        <taxon>Epsilonproteobacteria</taxon>
        <taxon>Campylobacterales</taxon>
        <taxon>Sulfurovaceae</taxon>
        <taxon>Sulfurovum</taxon>
    </lineage>
</organism>